<keyword evidence="2" id="KW-1185">Reference proteome</keyword>
<evidence type="ECO:0000313" key="1">
    <source>
        <dbReference type="EMBL" id="CQR74426.1"/>
    </source>
</evidence>
<proteinExistence type="predicted"/>
<reference evidence="2" key="1">
    <citation type="submission" date="2015-03" db="EMBL/GenBank/DDBJ databases">
        <authorList>
            <person name="Nijsse Bart"/>
        </authorList>
    </citation>
    <scope>NUCLEOTIDE SEQUENCE [LARGE SCALE GENOMIC DNA]</scope>
</reference>
<accession>A0A0U1L416</accession>
<name>A0A0U1L416_9FIRM</name>
<dbReference type="RefSeq" id="WP_021170423.1">
    <property type="nucleotide sequence ID" value="NZ_CTRP01000014.1"/>
</dbReference>
<organism evidence="1 2">
    <name type="scientific">Sporomusa ovata</name>
    <dbReference type="NCBI Taxonomy" id="2378"/>
    <lineage>
        <taxon>Bacteria</taxon>
        <taxon>Bacillati</taxon>
        <taxon>Bacillota</taxon>
        <taxon>Negativicutes</taxon>
        <taxon>Selenomonadales</taxon>
        <taxon>Sporomusaceae</taxon>
        <taxon>Sporomusa</taxon>
    </lineage>
</organism>
<gene>
    <name evidence="1" type="ORF">SpAn4DRAFT_0888</name>
</gene>
<dbReference type="AlphaFoldDB" id="A0A0U1L416"/>
<dbReference type="Proteomes" id="UP000049855">
    <property type="component" value="Unassembled WGS sequence"/>
</dbReference>
<dbReference type="EMBL" id="CTRP01000014">
    <property type="protein sequence ID" value="CQR74426.1"/>
    <property type="molecule type" value="Genomic_DNA"/>
</dbReference>
<sequence>MLTVTTANVKAKIFQQFLETNQINCFSVQEAADEAHTVIFRTQLEVGGQQLPVMLITDASLYTLLQVRVASAAVKGANGPALQDYVNTLNRTYKAFKYYLSETNDLVLDSCLPAVPEQFEPQLVSLSLDIILQHLTEEYPALMRIIWAGETAANPV</sequence>
<evidence type="ECO:0000313" key="2">
    <source>
        <dbReference type="Proteomes" id="UP000049855"/>
    </source>
</evidence>
<protein>
    <submittedName>
        <fullName evidence="1">LktC</fullName>
    </submittedName>
</protein>